<protein>
    <recommendedName>
        <fullName evidence="6">PNPLA domain-containing protein</fullName>
    </recommendedName>
</protein>
<evidence type="ECO:0000313" key="8">
    <source>
        <dbReference type="Proteomes" id="UP000287243"/>
    </source>
</evidence>
<reference evidence="7 8" key="1">
    <citation type="submission" date="2017-01" db="EMBL/GenBank/DDBJ databases">
        <title>First insights into the biology of 'candidatus Vampirococcus archaeovorus'.</title>
        <authorList>
            <person name="Kizina J."/>
            <person name="Jordan S."/>
            <person name="Stueber K."/>
            <person name="Reinhardt R."/>
            <person name="Harder J."/>
        </authorList>
    </citation>
    <scope>NUCLEOTIDE SEQUENCE [LARGE SCALE GENOMIC DNA]</scope>
    <source>
        <strain evidence="7 8">LiM</strain>
    </source>
</reference>
<dbReference type="PANTHER" id="PTHR14226">
    <property type="entry name" value="NEUROPATHY TARGET ESTERASE/SWISS CHEESE D.MELANOGASTER"/>
    <property type="match status" value="1"/>
</dbReference>
<dbReference type="SUPFAM" id="SSF52151">
    <property type="entry name" value="FabD/lysophospholipase-like"/>
    <property type="match status" value="1"/>
</dbReference>
<proteinExistence type="predicted"/>
<comment type="caution">
    <text evidence="4">Lacks conserved residue(s) required for the propagation of feature annotation.</text>
</comment>
<sequence length="401" mass="45076">MYKWVGTRRRLCLFSMIAFFISGCASVRHAVPPDLLSSARVFGMQDVRAFSGMPSDSFKEDFIKLLEQEKKEQSSFFDFNNSQTLYALAISGGAAEGAYGAGLLSGWSESGVRPVFKVVTGISTGAIIAPIAFLGNEYDYKLKEFYTKYSTRDIVRIRIPFINSFANTRPLERLIEKYFDAELMKQIAAEYAKGCRLYIGTTNLDAQRLVIWDMGKIASIGDDKALKLFRKVILASASIPIAFPPVYLNVEANDKTYDEMHVDGGITRQVFFLHDVLQGFDKALKEKGMDASKLKYAIYVIRNGYVDPIYKEVPDRLSAIAERAVDTIINAQGIGDLYQLYVFTKYGKGDFNLAYIPATHVSKAKELFDPAEMRELYDLGFKEASGGYPWRKRPPGMEESK</sequence>
<evidence type="ECO:0000313" key="7">
    <source>
        <dbReference type="EMBL" id="QAT17807.1"/>
    </source>
</evidence>
<feature type="chain" id="PRO_5019481196" description="PNPLA domain-containing protein" evidence="5">
    <location>
        <begin position="31"/>
        <end position="401"/>
    </location>
</feature>
<evidence type="ECO:0000256" key="5">
    <source>
        <dbReference type="SAM" id="SignalP"/>
    </source>
</evidence>
<dbReference type="PROSITE" id="PS51635">
    <property type="entry name" value="PNPLA"/>
    <property type="match status" value="1"/>
</dbReference>
<gene>
    <name evidence="7" type="ORF">BU251_08775</name>
</gene>
<dbReference type="Pfam" id="PF01734">
    <property type="entry name" value="Patatin"/>
    <property type="match status" value="1"/>
</dbReference>
<evidence type="ECO:0000256" key="3">
    <source>
        <dbReference type="ARBA" id="ARBA00023098"/>
    </source>
</evidence>
<feature type="active site" description="Nucleophile" evidence="4">
    <location>
        <position position="123"/>
    </location>
</feature>
<evidence type="ECO:0000256" key="1">
    <source>
        <dbReference type="ARBA" id="ARBA00022801"/>
    </source>
</evidence>
<keyword evidence="8" id="KW-1185">Reference proteome</keyword>
<dbReference type="InterPro" id="IPR050301">
    <property type="entry name" value="NTE"/>
</dbReference>
<dbReference type="OrthoDB" id="323481at2"/>
<dbReference type="Proteomes" id="UP000287243">
    <property type="component" value="Chromosome"/>
</dbReference>
<dbReference type="InterPro" id="IPR016035">
    <property type="entry name" value="Acyl_Trfase/lysoPLipase"/>
</dbReference>
<dbReference type="Gene3D" id="3.40.1090.10">
    <property type="entry name" value="Cytosolic phospholipase A2 catalytic domain"/>
    <property type="match status" value="1"/>
</dbReference>
<dbReference type="PROSITE" id="PS51257">
    <property type="entry name" value="PROKAR_LIPOPROTEIN"/>
    <property type="match status" value="1"/>
</dbReference>
<keyword evidence="2 4" id="KW-0442">Lipid degradation</keyword>
<feature type="active site" description="Proton acceptor" evidence="4">
    <location>
        <position position="263"/>
    </location>
</feature>
<evidence type="ECO:0000256" key="4">
    <source>
        <dbReference type="PROSITE-ProRule" id="PRU01161"/>
    </source>
</evidence>
<dbReference type="EMBL" id="CP019384">
    <property type="protein sequence ID" value="QAT17807.1"/>
    <property type="molecule type" value="Genomic_DNA"/>
</dbReference>
<dbReference type="KEGG" id="vai:BU251_08775"/>
<dbReference type="GO" id="GO:0016042">
    <property type="term" value="P:lipid catabolic process"/>
    <property type="evidence" value="ECO:0007669"/>
    <property type="project" value="UniProtKB-UniRule"/>
</dbReference>
<keyword evidence="1 4" id="KW-0378">Hydrolase</keyword>
<organism evidence="7 8">
    <name type="scientific">Velamenicoccus archaeovorus</name>
    <dbReference type="NCBI Taxonomy" id="1930593"/>
    <lineage>
        <taxon>Bacteria</taxon>
        <taxon>Pseudomonadati</taxon>
        <taxon>Candidatus Omnitrophota</taxon>
        <taxon>Candidatus Velamenicoccus</taxon>
    </lineage>
</organism>
<dbReference type="InterPro" id="IPR002641">
    <property type="entry name" value="PNPLA_dom"/>
</dbReference>
<keyword evidence="5" id="KW-0732">Signal</keyword>
<dbReference type="RefSeq" id="WP_128700773.1">
    <property type="nucleotide sequence ID" value="NZ_CP019384.1"/>
</dbReference>
<name>A0A410P6J0_VELA1</name>
<keyword evidence="3 4" id="KW-0443">Lipid metabolism</keyword>
<dbReference type="GO" id="GO:0016787">
    <property type="term" value="F:hydrolase activity"/>
    <property type="evidence" value="ECO:0007669"/>
    <property type="project" value="UniProtKB-UniRule"/>
</dbReference>
<evidence type="ECO:0000259" key="6">
    <source>
        <dbReference type="PROSITE" id="PS51635"/>
    </source>
</evidence>
<feature type="signal peptide" evidence="5">
    <location>
        <begin position="1"/>
        <end position="30"/>
    </location>
</feature>
<evidence type="ECO:0000256" key="2">
    <source>
        <dbReference type="ARBA" id="ARBA00022963"/>
    </source>
</evidence>
<feature type="short sequence motif" description="DGA/G" evidence="4">
    <location>
        <begin position="263"/>
        <end position="265"/>
    </location>
</feature>
<feature type="short sequence motif" description="GXSXG" evidence="4">
    <location>
        <begin position="121"/>
        <end position="125"/>
    </location>
</feature>
<feature type="domain" description="PNPLA" evidence="6">
    <location>
        <begin position="88"/>
        <end position="277"/>
    </location>
</feature>
<dbReference type="AlphaFoldDB" id="A0A410P6J0"/>
<accession>A0A410P6J0</accession>
<dbReference type="PANTHER" id="PTHR14226:SF74">
    <property type="entry name" value="BLR4684 PROTEIN"/>
    <property type="match status" value="1"/>
</dbReference>